<dbReference type="AlphaFoldDB" id="A0A1M5KZ40"/>
<keyword evidence="2" id="KW-0732">Signal</keyword>
<dbReference type="STRING" id="1121321.SAMN04488530_103173"/>
<gene>
    <name evidence="3" type="ORF">SAMN04488530_103173</name>
</gene>
<protein>
    <submittedName>
        <fullName evidence="3">Uncharacterized protein</fullName>
    </submittedName>
</protein>
<evidence type="ECO:0000313" key="4">
    <source>
        <dbReference type="Proteomes" id="UP000243255"/>
    </source>
</evidence>
<dbReference type="Proteomes" id="UP000243255">
    <property type="component" value="Unassembled WGS sequence"/>
</dbReference>
<dbReference type="EMBL" id="FQWX01000003">
    <property type="protein sequence ID" value="SHG58037.1"/>
    <property type="molecule type" value="Genomic_DNA"/>
</dbReference>
<feature type="signal peptide" evidence="2">
    <location>
        <begin position="1"/>
        <end position="23"/>
    </location>
</feature>
<reference evidence="4" key="1">
    <citation type="submission" date="2016-11" db="EMBL/GenBank/DDBJ databases">
        <authorList>
            <person name="Varghese N."/>
            <person name="Submissions S."/>
        </authorList>
    </citation>
    <scope>NUCLEOTIDE SEQUENCE [LARGE SCALE GENOMIC DNA]</scope>
    <source>
        <strain evidence="4">DSM 2635</strain>
    </source>
</reference>
<feature type="compositionally biased region" description="Basic and acidic residues" evidence="1">
    <location>
        <begin position="82"/>
        <end position="98"/>
    </location>
</feature>
<evidence type="ECO:0000313" key="3">
    <source>
        <dbReference type="EMBL" id="SHG58037.1"/>
    </source>
</evidence>
<organism evidence="3 4">
    <name type="scientific">Asaccharospora irregularis DSM 2635</name>
    <dbReference type="NCBI Taxonomy" id="1121321"/>
    <lineage>
        <taxon>Bacteria</taxon>
        <taxon>Bacillati</taxon>
        <taxon>Bacillota</taxon>
        <taxon>Clostridia</taxon>
        <taxon>Peptostreptococcales</taxon>
        <taxon>Peptostreptococcaceae</taxon>
        <taxon>Asaccharospora</taxon>
    </lineage>
</organism>
<accession>A0A1M5KZ40</accession>
<sequence length="109" mass="12676">MKKSLLALGIVSLLGTGLFTANANADNANLDNTAVVSQQNNNFRERNKNDMCSNLTEEQLNEYYKIQDKVHKYMDEDFKAQMKKRREERQTYRQERQNNRGQGKGACRQ</sequence>
<dbReference type="RefSeq" id="WP_073124033.1">
    <property type="nucleotide sequence ID" value="NZ_BAABCH010000103.1"/>
</dbReference>
<evidence type="ECO:0000256" key="1">
    <source>
        <dbReference type="SAM" id="MobiDB-lite"/>
    </source>
</evidence>
<name>A0A1M5KZ40_9FIRM</name>
<keyword evidence="4" id="KW-1185">Reference proteome</keyword>
<evidence type="ECO:0000256" key="2">
    <source>
        <dbReference type="SAM" id="SignalP"/>
    </source>
</evidence>
<proteinExistence type="predicted"/>
<feature type="chain" id="PRO_5013382136" evidence="2">
    <location>
        <begin position="24"/>
        <end position="109"/>
    </location>
</feature>
<dbReference type="OrthoDB" id="9988346at2"/>
<feature type="region of interest" description="Disordered" evidence="1">
    <location>
        <begin position="82"/>
        <end position="109"/>
    </location>
</feature>